<proteinExistence type="predicted"/>
<name>A0ACB7TJ20_HYAAI</name>
<reference evidence="1" key="1">
    <citation type="submission" date="2020-05" db="EMBL/GenBank/DDBJ databases">
        <title>Large-scale comparative analyses of tick genomes elucidate their genetic diversity and vector capacities.</title>
        <authorList>
            <person name="Jia N."/>
            <person name="Wang J."/>
            <person name="Shi W."/>
            <person name="Du L."/>
            <person name="Sun Y."/>
            <person name="Zhan W."/>
            <person name="Jiang J."/>
            <person name="Wang Q."/>
            <person name="Zhang B."/>
            <person name="Ji P."/>
            <person name="Sakyi L.B."/>
            <person name="Cui X."/>
            <person name="Yuan T."/>
            <person name="Jiang B."/>
            <person name="Yang W."/>
            <person name="Lam T.T.-Y."/>
            <person name="Chang Q."/>
            <person name="Ding S."/>
            <person name="Wang X."/>
            <person name="Zhu J."/>
            <person name="Ruan X."/>
            <person name="Zhao L."/>
            <person name="Wei J."/>
            <person name="Que T."/>
            <person name="Du C."/>
            <person name="Cheng J."/>
            <person name="Dai P."/>
            <person name="Han X."/>
            <person name="Huang E."/>
            <person name="Gao Y."/>
            <person name="Liu J."/>
            <person name="Shao H."/>
            <person name="Ye R."/>
            <person name="Li L."/>
            <person name="Wei W."/>
            <person name="Wang X."/>
            <person name="Wang C."/>
            <person name="Yang T."/>
            <person name="Huo Q."/>
            <person name="Li W."/>
            <person name="Guo W."/>
            <person name="Chen H."/>
            <person name="Zhou L."/>
            <person name="Ni X."/>
            <person name="Tian J."/>
            <person name="Zhou Y."/>
            <person name="Sheng Y."/>
            <person name="Liu T."/>
            <person name="Pan Y."/>
            <person name="Xia L."/>
            <person name="Li J."/>
            <person name="Zhao F."/>
            <person name="Cao W."/>
        </authorList>
    </citation>
    <scope>NUCLEOTIDE SEQUENCE</scope>
    <source>
        <strain evidence="1">Hyas-2018</strain>
    </source>
</reference>
<organism evidence="1 2">
    <name type="scientific">Hyalomma asiaticum</name>
    <name type="common">Tick</name>
    <dbReference type="NCBI Taxonomy" id="266040"/>
    <lineage>
        <taxon>Eukaryota</taxon>
        <taxon>Metazoa</taxon>
        <taxon>Ecdysozoa</taxon>
        <taxon>Arthropoda</taxon>
        <taxon>Chelicerata</taxon>
        <taxon>Arachnida</taxon>
        <taxon>Acari</taxon>
        <taxon>Parasitiformes</taxon>
        <taxon>Ixodida</taxon>
        <taxon>Ixodoidea</taxon>
        <taxon>Ixodidae</taxon>
        <taxon>Hyalomminae</taxon>
        <taxon>Hyalomma</taxon>
    </lineage>
</organism>
<sequence>MVGGLALDKLKLLCACAVPSAVESSYASSWLFDSLVSVHVSRGLGVTVETALPLCRSVVGLEGSPRRPRDNVVAGAARHRRDAPGGGARAACQPACRGPRRIGSPRAGTRRFRPHQSRRPAAADSAFAACRSPAEPIVPVHCEHPTEVRQAVAARPGEQGEQAAYTQRSALIAVRKRGGAASIARPLEIRLA</sequence>
<evidence type="ECO:0000313" key="1">
    <source>
        <dbReference type="EMBL" id="KAH6945367.1"/>
    </source>
</evidence>
<keyword evidence="2" id="KW-1185">Reference proteome</keyword>
<comment type="caution">
    <text evidence="1">The sequence shown here is derived from an EMBL/GenBank/DDBJ whole genome shotgun (WGS) entry which is preliminary data.</text>
</comment>
<evidence type="ECO:0000313" key="2">
    <source>
        <dbReference type="Proteomes" id="UP000821845"/>
    </source>
</evidence>
<accession>A0ACB7TJ20</accession>
<dbReference type="Proteomes" id="UP000821845">
    <property type="component" value="Chromosome 1"/>
</dbReference>
<protein>
    <submittedName>
        <fullName evidence="1">Uncharacterized protein</fullName>
    </submittedName>
</protein>
<dbReference type="EMBL" id="CM023481">
    <property type="protein sequence ID" value="KAH6945367.1"/>
    <property type="molecule type" value="Genomic_DNA"/>
</dbReference>
<gene>
    <name evidence="1" type="ORF">HPB50_008052</name>
</gene>